<evidence type="ECO:0000256" key="1">
    <source>
        <dbReference type="SAM" id="Phobius"/>
    </source>
</evidence>
<dbReference type="RefSeq" id="WP_185133061.1">
    <property type="nucleotide sequence ID" value="NZ_JACJVO010000048.1"/>
</dbReference>
<feature type="transmembrane region" description="Helical" evidence="1">
    <location>
        <begin position="7"/>
        <end position="26"/>
    </location>
</feature>
<gene>
    <name evidence="2" type="ORF">H7C18_31310</name>
</gene>
<comment type="caution">
    <text evidence="2">The sequence shown here is derived from an EMBL/GenBank/DDBJ whole genome shotgun (WGS) entry which is preliminary data.</text>
</comment>
<dbReference type="Proteomes" id="UP000564644">
    <property type="component" value="Unassembled WGS sequence"/>
</dbReference>
<keyword evidence="1" id="KW-0812">Transmembrane</keyword>
<evidence type="ECO:0000313" key="2">
    <source>
        <dbReference type="EMBL" id="MBB6735407.1"/>
    </source>
</evidence>
<proteinExistence type="predicted"/>
<keyword evidence="3" id="KW-1185">Reference proteome</keyword>
<dbReference type="AlphaFoldDB" id="A0A7X0SSM8"/>
<feature type="transmembrane region" description="Helical" evidence="1">
    <location>
        <begin position="32"/>
        <end position="56"/>
    </location>
</feature>
<accession>A0A7X0SSM8</accession>
<evidence type="ECO:0000313" key="3">
    <source>
        <dbReference type="Proteomes" id="UP000564644"/>
    </source>
</evidence>
<sequence>MQKRPKLQKMMYLLLAVWLAGIYLNFSEPNILFTIVFTLYTIPVAGGSLAYSLMFFRRDKPKKLSDKAAGVVFLVPFLVLMFLALHQSLAPKPTPNEDQIHALYESYLKDDAVVIASNLSNYNAEKKSLILDIALNSDSFLSQTERNPQTQQAQSFMQLLQQIYIEIPQRLNEVSKKPKTITVYGYWDRQQIVEANFVMSHDRYVLSAPYPDLRLAGYNREIYLKTGTDVAIKIPLRFESPFALYLI</sequence>
<keyword evidence="1" id="KW-0472">Membrane</keyword>
<organism evidence="2 3">
    <name type="scientific">Cohnella zeiphila</name>
    <dbReference type="NCBI Taxonomy" id="2761120"/>
    <lineage>
        <taxon>Bacteria</taxon>
        <taxon>Bacillati</taxon>
        <taxon>Bacillota</taxon>
        <taxon>Bacilli</taxon>
        <taxon>Bacillales</taxon>
        <taxon>Paenibacillaceae</taxon>
        <taxon>Cohnella</taxon>
    </lineage>
</organism>
<feature type="transmembrane region" description="Helical" evidence="1">
    <location>
        <begin position="68"/>
        <end position="86"/>
    </location>
</feature>
<keyword evidence="1" id="KW-1133">Transmembrane helix</keyword>
<protein>
    <submittedName>
        <fullName evidence="2">Uncharacterized protein</fullName>
    </submittedName>
</protein>
<name>A0A7X0SSM8_9BACL</name>
<reference evidence="2 3" key="1">
    <citation type="submission" date="2020-08" db="EMBL/GenBank/DDBJ databases">
        <title>Cohnella phylogeny.</title>
        <authorList>
            <person name="Dunlap C."/>
        </authorList>
    </citation>
    <scope>NUCLEOTIDE SEQUENCE [LARGE SCALE GENOMIC DNA]</scope>
    <source>
        <strain evidence="2 3">CBP 2801</strain>
    </source>
</reference>
<dbReference type="EMBL" id="JACJVO010000048">
    <property type="protein sequence ID" value="MBB6735407.1"/>
    <property type="molecule type" value="Genomic_DNA"/>
</dbReference>